<dbReference type="SMART" id="SM00135">
    <property type="entry name" value="LY"/>
    <property type="match status" value="3"/>
</dbReference>
<dbReference type="Proteomes" id="UP000683360">
    <property type="component" value="Unassembled WGS sequence"/>
</dbReference>
<dbReference type="InterPro" id="IPR032485">
    <property type="entry name" value="LRP1-like_beta_prop"/>
</dbReference>
<evidence type="ECO:0000313" key="4">
    <source>
        <dbReference type="Proteomes" id="UP000683360"/>
    </source>
</evidence>
<comment type="caution">
    <text evidence="3">The sequence shown here is derived from an EMBL/GenBank/DDBJ whole genome shotgun (WGS) entry which is preliminary data.</text>
</comment>
<dbReference type="SUPFAM" id="SSF63825">
    <property type="entry name" value="YWTD domain"/>
    <property type="match status" value="1"/>
</dbReference>
<dbReference type="Pfam" id="PF16472">
    <property type="entry name" value="DUF5050"/>
    <property type="match status" value="1"/>
</dbReference>
<sequence length="296" mass="33903">MKADNLKYHWKSGSIRHGVTSQFKAGMSAVDPIIPALYPTYFLFAVLAGRNLRDFPKVQLPYEDPRKICQLASSGLMTHSRFRYPNNQTVIFERVVQTNLPLAVTFDSTNRHLYWTEDSPHKTIFRCDADGSNKTLILSASPNYPSSLTLDIYNRWIYFGEELSNGEINRLTFDGNELTVIIRDPTTYVYGIELDVRRDRIYWMECNTGDLKSASYNGSDIKTVFNTNSNINWDIATSDDFIFCSSKNQILKINKSPGQNAKVVYTDAYRIHGIVFFEQKDQKMCIPSETTFESAD</sequence>
<accession>A0A8S3V893</accession>
<keyword evidence="4" id="KW-1185">Reference proteome</keyword>
<dbReference type="OrthoDB" id="5958943at2759"/>
<protein>
    <submittedName>
        <fullName evidence="3">LRP8</fullName>
    </submittedName>
</protein>
<evidence type="ECO:0000259" key="2">
    <source>
        <dbReference type="Pfam" id="PF16472"/>
    </source>
</evidence>
<organism evidence="3 4">
    <name type="scientific">Mytilus edulis</name>
    <name type="common">Blue mussel</name>
    <dbReference type="NCBI Taxonomy" id="6550"/>
    <lineage>
        <taxon>Eukaryota</taxon>
        <taxon>Metazoa</taxon>
        <taxon>Spiralia</taxon>
        <taxon>Lophotrochozoa</taxon>
        <taxon>Mollusca</taxon>
        <taxon>Bivalvia</taxon>
        <taxon>Autobranchia</taxon>
        <taxon>Pteriomorphia</taxon>
        <taxon>Mytilida</taxon>
        <taxon>Mytiloidea</taxon>
        <taxon>Mytilidae</taxon>
        <taxon>Mytilinae</taxon>
        <taxon>Mytilus</taxon>
    </lineage>
</organism>
<dbReference type="InterPro" id="IPR050778">
    <property type="entry name" value="Cueball_EGF_LRP_Nidogen"/>
</dbReference>
<dbReference type="EMBL" id="CAJPWZ010003180">
    <property type="protein sequence ID" value="CAG2253865.1"/>
    <property type="molecule type" value="Genomic_DNA"/>
</dbReference>
<evidence type="ECO:0000313" key="3">
    <source>
        <dbReference type="EMBL" id="CAG2253865.1"/>
    </source>
</evidence>
<dbReference type="AlphaFoldDB" id="A0A8S3V893"/>
<name>A0A8S3V893_MYTED</name>
<reference evidence="3" key="1">
    <citation type="submission" date="2021-03" db="EMBL/GenBank/DDBJ databases">
        <authorList>
            <person name="Bekaert M."/>
        </authorList>
    </citation>
    <scope>NUCLEOTIDE SEQUENCE</scope>
</reference>
<proteinExistence type="predicted"/>
<dbReference type="PANTHER" id="PTHR46513">
    <property type="entry name" value="VITELLOGENIN RECEPTOR-LIKE PROTEIN-RELATED-RELATED"/>
    <property type="match status" value="1"/>
</dbReference>
<dbReference type="Gene3D" id="2.120.10.30">
    <property type="entry name" value="TolB, C-terminal domain"/>
    <property type="match status" value="1"/>
</dbReference>
<evidence type="ECO:0000256" key="1">
    <source>
        <dbReference type="PROSITE-ProRule" id="PRU00461"/>
    </source>
</evidence>
<gene>
    <name evidence="3" type="ORF">MEDL_65373</name>
</gene>
<dbReference type="InterPro" id="IPR000033">
    <property type="entry name" value="LDLR_classB_rpt"/>
</dbReference>
<dbReference type="PROSITE" id="PS51120">
    <property type="entry name" value="LDLRB"/>
    <property type="match status" value="1"/>
</dbReference>
<dbReference type="InterPro" id="IPR011042">
    <property type="entry name" value="6-blade_b-propeller_TolB-like"/>
</dbReference>
<feature type="repeat" description="LDL-receptor class B" evidence="1">
    <location>
        <begin position="111"/>
        <end position="154"/>
    </location>
</feature>
<feature type="domain" description="Prolow-density lipoprotein receptor-related protein 1-like beta-propeller" evidence="2">
    <location>
        <begin position="109"/>
        <end position="267"/>
    </location>
</feature>